<proteinExistence type="predicted"/>
<organism evidence="2 3">
    <name type="scientific">Azospirillum argentinense</name>
    <dbReference type="NCBI Taxonomy" id="2970906"/>
    <lineage>
        <taxon>Bacteria</taxon>
        <taxon>Pseudomonadati</taxon>
        <taxon>Pseudomonadota</taxon>
        <taxon>Alphaproteobacteria</taxon>
        <taxon>Rhodospirillales</taxon>
        <taxon>Azospirillaceae</taxon>
        <taxon>Azospirillum</taxon>
    </lineage>
</organism>
<protein>
    <recommendedName>
        <fullName evidence="1">DUF6884 domain-containing protein</fullName>
    </recommendedName>
</protein>
<reference evidence="2 3" key="1">
    <citation type="journal article" date="2014" name="Genome Announc.">
        <title>Complete Genome Sequence of the Model Rhizosphere Strain Azospirillum brasilense Az39, Successfully Applied in Agriculture.</title>
        <authorList>
            <person name="Rivera D."/>
            <person name="Revale S."/>
            <person name="Molina R."/>
            <person name="Gualpa J."/>
            <person name="Puente M."/>
            <person name="Maroniche G."/>
            <person name="Paris G."/>
            <person name="Baker D."/>
            <person name="Clavijo B."/>
            <person name="McLay K."/>
            <person name="Spaepen S."/>
            <person name="Perticari A."/>
            <person name="Vazquez M."/>
            <person name="Wisniewski-Dye F."/>
            <person name="Watkins C."/>
            <person name="Martinez-Abarca F."/>
            <person name="Vanderleyden J."/>
            <person name="Cassan F."/>
        </authorList>
    </citation>
    <scope>NUCLEOTIDE SEQUENCE [LARGE SCALE GENOMIC DNA]</scope>
    <source>
        <strain evidence="2 3">Az39</strain>
    </source>
</reference>
<gene>
    <name evidence="2" type="ORF">ABAZ39_13060</name>
</gene>
<evidence type="ECO:0000313" key="2">
    <source>
        <dbReference type="EMBL" id="AIB12901.1"/>
    </source>
</evidence>
<dbReference type="InterPro" id="IPR049251">
    <property type="entry name" value="DUF6884"/>
</dbReference>
<dbReference type="Pfam" id="PF21818">
    <property type="entry name" value="DUF6884"/>
    <property type="match status" value="1"/>
</dbReference>
<dbReference type="KEGG" id="abq:ABAZ39_13060"/>
<dbReference type="EMBL" id="CP007793">
    <property type="protein sequence ID" value="AIB12901.1"/>
    <property type="molecule type" value="Genomic_DNA"/>
</dbReference>
<evidence type="ECO:0000313" key="3">
    <source>
        <dbReference type="Proteomes" id="UP000027186"/>
    </source>
</evidence>
<accession>A0A060DFH1</accession>
<dbReference type="Proteomes" id="UP000027186">
    <property type="component" value="Chromosome"/>
</dbReference>
<sequence length="157" mass="17272">MNGASDAVHDAGRDRPVVLVSCARRKRTAAHRAEDLYVSDLFAKSRAFAERHGGRWFILSARHGLLAPDAVIAPYDQTLNRMKREERRRWADGVVREIGSRVAPGTCLVILAGAAYREHLEPQLAALGYSVEVPLHGRRIGEQLRALAALLGNDRGA</sequence>
<name>A0A060DFH1_9PROT</name>
<evidence type="ECO:0000259" key="1">
    <source>
        <dbReference type="Pfam" id="PF21818"/>
    </source>
</evidence>
<dbReference type="AlphaFoldDB" id="A0A060DFH1"/>
<dbReference type="RefSeq" id="WP_051658001.1">
    <property type="nucleotide sequence ID" value="NZ_CP007793.1"/>
</dbReference>
<feature type="domain" description="DUF6884" evidence="1">
    <location>
        <begin position="17"/>
        <end position="148"/>
    </location>
</feature>